<reference evidence="3 4" key="1">
    <citation type="submission" date="2018-02" db="EMBL/GenBank/DDBJ databases">
        <title>Whole genome sequencing of endophytic bacterium.</title>
        <authorList>
            <person name="Eedara R."/>
            <person name="Podile A.R."/>
        </authorList>
    </citation>
    <scope>NUCLEOTIDE SEQUENCE [LARGE SCALE GENOMIC DNA]</scope>
    <source>
        <strain evidence="3 4">RP1T</strain>
    </source>
</reference>
<gene>
    <name evidence="3" type="ORF">C5L14_21145</name>
</gene>
<dbReference type="Pfam" id="PF03237">
    <property type="entry name" value="Terminase_6N"/>
    <property type="match status" value="1"/>
</dbReference>
<dbReference type="Proteomes" id="UP000237682">
    <property type="component" value="Unassembled WGS sequence"/>
</dbReference>
<sequence length="481" mass="54198">MKNSTGASAKSSANARAPALKSELLRLLAEKKRRFDTDWLPRYRPYPRQADFHQAGAGHRERLFMAGNQLGKTYSGGAEAAMHATGKYPPWWQGRRFDKPTIAWAAGVTGLATRDTVQRMLVGRAEAVGTGTIPGADIVGLVSARSTPGLIDSIRVRHVSGGTSTIGLKSYEQGREKWQGETLDWLWFDEEPPEDIYTEGLTRTNATGGIAWMTFTPLLGMSEVVRRFLSEASRDRSVTTMTIDDAGHYSPEMRARIVAAYPVHEREARAKGIPILGSGRIFPVEEAMIAVDQIRPEPFWPALGAMDFGWDHPFAAVMGYHDRDADVVYLTRAFRAREQTPLLHAGALRAWGDWLPWAWPHDGLQHDKGSGEQLAEQYRRQGLAMLPEHARFEDGSNGVEAGLMLLLDRMRTGRLKVSRHLHEWWEEFRLYHRKDGKVVKERDDLMSATRYLIMMLRFATMNPAALDLMRPEPQPYDPLSY</sequence>
<dbReference type="RefSeq" id="WP_105864057.1">
    <property type="nucleotide sequence ID" value="NZ_PUEJ01000008.1"/>
</dbReference>
<evidence type="ECO:0000313" key="3">
    <source>
        <dbReference type="EMBL" id="PRH85497.1"/>
    </source>
</evidence>
<evidence type="ECO:0000313" key="4">
    <source>
        <dbReference type="Proteomes" id="UP000237682"/>
    </source>
</evidence>
<dbReference type="Pfam" id="PF17289">
    <property type="entry name" value="Terminase_6C"/>
    <property type="match status" value="1"/>
</dbReference>
<organism evidence="3 4">
    <name type="scientific">Labrys okinawensis</name>
    <dbReference type="NCBI Taxonomy" id="346911"/>
    <lineage>
        <taxon>Bacteria</taxon>
        <taxon>Pseudomonadati</taxon>
        <taxon>Pseudomonadota</taxon>
        <taxon>Alphaproteobacteria</taxon>
        <taxon>Hyphomicrobiales</taxon>
        <taxon>Xanthobacteraceae</taxon>
        <taxon>Labrys</taxon>
    </lineage>
</organism>
<dbReference type="InterPro" id="IPR044265">
    <property type="entry name" value="Terminase_large_su_BPP22"/>
</dbReference>
<dbReference type="GO" id="GO:0004519">
    <property type="term" value="F:endonuclease activity"/>
    <property type="evidence" value="ECO:0007669"/>
    <property type="project" value="InterPro"/>
</dbReference>
<dbReference type="InterPro" id="IPR027417">
    <property type="entry name" value="P-loop_NTPase"/>
</dbReference>
<dbReference type="OrthoDB" id="7594379at2"/>
<keyword evidence="4" id="KW-1185">Reference proteome</keyword>
<evidence type="ECO:0000256" key="1">
    <source>
        <dbReference type="ARBA" id="ARBA00022612"/>
    </source>
</evidence>
<proteinExistence type="inferred from homology"/>
<dbReference type="HAMAP" id="MF_04148">
    <property type="entry name" value="TERL_BPP22"/>
    <property type="match status" value="1"/>
</dbReference>
<dbReference type="Gene3D" id="3.40.50.300">
    <property type="entry name" value="P-loop containing nucleotide triphosphate hydrolases"/>
    <property type="match status" value="1"/>
</dbReference>
<accession>A0A2S9Q818</accession>
<keyword evidence="1" id="KW-1188">Viral release from host cell</keyword>
<dbReference type="AlphaFoldDB" id="A0A2S9Q818"/>
<dbReference type="Gene3D" id="3.30.420.280">
    <property type="match status" value="1"/>
</dbReference>
<protein>
    <submittedName>
        <fullName evidence="3">DNA packaging protein</fullName>
    </submittedName>
</protein>
<evidence type="ECO:0000259" key="2">
    <source>
        <dbReference type="Pfam" id="PF17289"/>
    </source>
</evidence>
<feature type="domain" description="Terminase large subunit gp17-like C-terminal" evidence="2">
    <location>
        <begin position="305"/>
        <end position="455"/>
    </location>
</feature>
<dbReference type="EMBL" id="PUEJ01000008">
    <property type="protein sequence ID" value="PRH85497.1"/>
    <property type="molecule type" value="Genomic_DNA"/>
</dbReference>
<comment type="caution">
    <text evidence="3">The sequence shown here is derived from an EMBL/GenBank/DDBJ whole genome shotgun (WGS) entry which is preliminary data.</text>
</comment>
<name>A0A2S9Q818_9HYPH</name>
<dbReference type="GO" id="GO:0016887">
    <property type="term" value="F:ATP hydrolysis activity"/>
    <property type="evidence" value="ECO:0007669"/>
    <property type="project" value="InterPro"/>
</dbReference>
<dbReference type="InterPro" id="IPR035421">
    <property type="entry name" value="Terminase_6C"/>
</dbReference>